<reference evidence="2" key="1">
    <citation type="submission" date="2021-01" db="EMBL/GenBank/DDBJ databases">
        <authorList>
            <consortium name="Genoscope - CEA"/>
            <person name="William W."/>
        </authorList>
    </citation>
    <scope>NUCLEOTIDE SEQUENCE</scope>
</reference>
<keyword evidence="1" id="KW-0812">Transmembrane</keyword>
<gene>
    <name evidence="2" type="ORF">PSON_ATCC_30995.1.T1840061</name>
</gene>
<dbReference type="AlphaFoldDB" id="A0A8S1RMA1"/>
<organism evidence="2 3">
    <name type="scientific">Paramecium sonneborni</name>
    <dbReference type="NCBI Taxonomy" id="65129"/>
    <lineage>
        <taxon>Eukaryota</taxon>
        <taxon>Sar</taxon>
        <taxon>Alveolata</taxon>
        <taxon>Ciliophora</taxon>
        <taxon>Intramacronucleata</taxon>
        <taxon>Oligohymenophorea</taxon>
        <taxon>Peniculida</taxon>
        <taxon>Parameciidae</taxon>
        <taxon>Paramecium</taxon>
    </lineage>
</organism>
<accession>A0A8S1RMA1</accession>
<keyword evidence="3" id="KW-1185">Reference proteome</keyword>
<evidence type="ECO:0000313" key="2">
    <source>
        <dbReference type="EMBL" id="CAD8128230.1"/>
    </source>
</evidence>
<dbReference type="Proteomes" id="UP000692954">
    <property type="component" value="Unassembled WGS sequence"/>
</dbReference>
<protein>
    <submittedName>
        <fullName evidence="2">Uncharacterized protein</fullName>
    </submittedName>
</protein>
<keyword evidence="1" id="KW-0472">Membrane</keyword>
<evidence type="ECO:0000313" key="3">
    <source>
        <dbReference type="Proteomes" id="UP000692954"/>
    </source>
</evidence>
<proteinExistence type="predicted"/>
<dbReference type="EMBL" id="CAJJDN010000184">
    <property type="protein sequence ID" value="CAD8128230.1"/>
    <property type="molecule type" value="Genomic_DNA"/>
</dbReference>
<keyword evidence="1" id="KW-1133">Transmembrane helix</keyword>
<feature type="transmembrane region" description="Helical" evidence="1">
    <location>
        <begin position="12"/>
        <end position="30"/>
    </location>
</feature>
<evidence type="ECO:0000256" key="1">
    <source>
        <dbReference type="SAM" id="Phobius"/>
    </source>
</evidence>
<comment type="caution">
    <text evidence="2">The sequence shown here is derived from an EMBL/GenBank/DDBJ whole genome shotgun (WGS) entry which is preliminary data.</text>
</comment>
<name>A0A8S1RMA1_9CILI</name>
<sequence>MHKLLKSLKAKRYLIQFSYITIGSSFYFLITNELDHMMQNRNLKGRPIVLNIPKYKAVDNFKQISQLKNSVTALYIDQHFSKRFQDLNNFLLQNVKIILNKFINKSQIY</sequence>